<keyword evidence="4" id="KW-0032">Aminotransferase</keyword>
<dbReference type="GO" id="GO:0008453">
    <property type="term" value="F:alanine-glyoxylate transaminase activity"/>
    <property type="evidence" value="ECO:0007669"/>
    <property type="project" value="TreeGrafter"/>
</dbReference>
<gene>
    <name evidence="6" type="ORF">Dsin_032988</name>
</gene>
<dbReference type="PANTHER" id="PTHR45688">
    <property type="match status" value="1"/>
</dbReference>
<keyword evidence="7" id="KW-1185">Reference proteome</keyword>
<evidence type="ECO:0000256" key="1">
    <source>
        <dbReference type="ARBA" id="ARBA00001933"/>
    </source>
</evidence>
<accession>A0AAD9Z4J1</accession>
<evidence type="ECO:0000256" key="4">
    <source>
        <dbReference type="ARBA" id="ARBA00022576"/>
    </source>
</evidence>
<protein>
    <submittedName>
        <fullName evidence="6">Uncharacterized protein</fullName>
    </submittedName>
</protein>
<comment type="cofactor">
    <cofactor evidence="1">
        <name>pyridoxal 5'-phosphate</name>
        <dbReference type="ChEBI" id="CHEBI:597326"/>
    </cofactor>
</comment>
<comment type="subcellular location">
    <subcellularLocation>
        <location evidence="2">Mitochondrion</location>
    </subcellularLocation>
</comment>
<dbReference type="PANTHER" id="PTHR45688:SF3">
    <property type="entry name" value="ALANINE--GLYOXYLATE AMINOTRANSFERASE 2, MITOCHONDRIAL"/>
    <property type="match status" value="1"/>
</dbReference>
<dbReference type="Proteomes" id="UP001281410">
    <property type="component" value="Unassembled WGS sequence"/>
</dbReference>
<keyword evidence="5" id="KW-0808">Transferase</keyword>
<dbReference type="GO" id="GO:0005739">
    <property type="term" value="C:mitochondrion"/>
    <property type="evidence" value="ECO:0007669"/>
    <property type="project" value="UniProtKB-SubCell"/>
</dbReference>
<name>A0AAD9Z4J1_9ROSI</name>
<comment type="caution">
    <text evidence="6">The sequence shown here is derived from an EMBL/GenBank/DDBJ whole genome shotgun (WGS) entry which is preliminary data.</text>
</comment>
<dbReference type="GO" id="GO:0019481">
    <property type="term" value="P:L-alanine catabolic process, by transamination"/>
    <property type="evidence" value="ECO:0007669"/>
    <property type="project" value="TreeGrafter"/>
</dbReference>
<comment type="similarity">
    <text evidence="3">Belongs to the class-III pyridoxal-phosphate-dependent aminotransferase family.</text>
</comment>
<evidence type="ECO:0000313" key="7">
    <source>
        <dbReference type="Proteomes" id="UP001281410"/>
    </source>
</evidence>
<dbReference type="AlphaFoldDB" id="A0AAD9Z4J1"/>
<dbReference type="EMBL" id="JANJYJ010000857">
    <property type="protein sequence ID" value="KAK3170508.1"/>
    <property type="molecule type" value="Genomic_DNA"/>
</dbReference>
<evidence type="ECO:0000256" key="5">
    <source>
        <dbReference type="ARBA" id="ARBA00022679"/>
    </source>
</evidence>
<evidence type="ECO:0000256" key="2">
    <source>
        <dbReference type="ARBA" id="ARBA00004173"/>
    </source>
</evidence>
<proteinExistence type="inferred from homology"/>
<evidence type="ECO:0000313" key="6">
    <source>
        <dbReference type="EMBL" id="KAK3170508.1"/>
    </source>
</evidence>
<reference evidence="6" key="1">
    <citation type="journal article" date="2023" name="Plant J.">
        <title>Genome sequences and population genomics provide insights into the demographic history, inbreeding, and mutation load of two 'living fossil' tree species of Dipteronia.</title>
        <authorList>
            <person name="Feng Y."/>
            <person name="Comes H.P."/>
            <person name="Chen J."/>
            <person name="Zhu S."/>
            <person name="Lu R."/>
            <person name="Zhang X."/>
            <person name="Li P."/>
            <person name="Qiu J."/>
            <person name="Olsen K.M."/>
            <person name="Qiu Y."/>
        </authorList>
    </citation>
    <scope>NUCLEOTIDE SEQUENCE</scope>
    <source>
        <strain evidence="6">NBL</strain>
    </source>
</reference>
<sequence>MPVRIVNSWNTILSGYLKQGDFAKALTSKMPGNLKVTSPVSSINASGNHGMIALRNGYQSWWKFSNTIGLTALSTWKYAVRRSTGGACIADELQTDFGCTGSHYWGFETAWSRS</sequence>
<organism evidence="6 7">
    <name type="scientific">Dipteronia sinensis</name>
    <dbReference type="NCBI Taxonomy" id="43782"/>
    <lineage>
        <taxon>Eukaryota</taxon>
        <taxon>Viridiplantae</taxon>
        <taxon>Streptophyta</taxon>
        <taxon>Embryophyta</taxon>
        <taxon>Tracheophyta</taxon>
        <taxon>Spermatophyta</taxon>
        <taxon>Magnoliopsida</taxon>
        <taxon>eudicotyledons</taxon>
        <taxon>Gunneridae</taxon>
        <taxon>Pentapetalae</taxon>
        <taxon>rosids</taxon>
        <taxon>malvids</taxon>
        <taxon>Sapindales</taxon>
        <taxon>Sapindaceae</taxon>
        <taxon>Hippocastanoideae</taxon>
        <taxon>Acereae</taxon>
        <taxon>Dipteronia</taxon>
    </lineage>
</organism>
<dbReference type="GO" id="GO:0009436">
    <property type="term" value="P:glyoxylate catabolic process"/>
    <property type="evidence" value="ECO:0007669"/>
    <property type="project" value="TreeGrafter"/>
</dbReference>
<evidence type="ECO:0000256" key="3">
    <source>
        <dbReference type="ARBA" id="ARBA00008954"/>
    </source>
</evidence>